<gene>
    <name evidence="4" type="ORF">EGT51_09360</name>
</gene>
<organism evidence="4 5">
    <name type="scientific">Levilactobacillus suantsaiihabitans</name>
    <dbReference type="NCBI Taxonomy" id="2487722"/>
    <lineage>
        <taxon>Bacteria</taxon>
        <taxon>Bacillati</taxon>
        <taxon>Bacillota</taxon>
        <taxon>Bacilli</taxon>
        <taxon>Lactobacillales</taxon>
        <taxon>Lactobacillaceae</taxon>
        <taxon>Levilactobacillus</taxon>
    </lineage>
</organism>
<dbReference type="GO" id="GO:0003677">
    <property type="term" value="F:DNA binding"/>
    <property type="evidence" value="ECO:0007669"/>
    <property type="project" value="UniProtKB-UniRule"/>
</dbReference>
<dbReference type="PROSITE" id="PS50977">
    <property type="entry name" value="HTH_TETR_2"/>
    <property type="match status" value="1"/>
</dbReference>
<evidence type="ECO:0000256" key="2">
    <source>
        <dbReference type="PROSITE-ProRule" id="PRU00335"/>
    </source>
</evidence>
<dbReference type="Gene3D" id="1.10.357.10">
    <property type="entry name" value="Tetracycline Repressor, domain 2"/>
    <property type="match status" value="1"/>
</dbReference>
<dbReference type="PANTHER" id="PTHR43479">
    <property type="entry name" value="ACREF/ENVCD OPERON REPRESSOR-RELATED"/>
    <property type="match status" value="1"/>
</dbReference>
<evidence type="ECO:0000256" key="1">
    <source>
        <dbReference type="ARBA" id="ARBA00023125"/>
    </source>
</evidence>
<dbReference type="InterPro" id="IPR009057">
    <property type="entry name" value="Homeodomain-like_sf"/>
</dbReference>
<comment type="caution">
    <text evidence="4">The sequence shown here is derived from an EMBL/GenBank/DDBJ whole genome shotgun (WGS) entry which is preliminary data.</text>
</comment>
<dbReference type="EMBL" id="RKLX01000015">
    <property type="protein sequence ID" value="TGD18235.1"/>
    <property type="molecule type" value="Genomic_DNA"/>
</dbReference>
<dbReference type="AlphaFoldDB" id="A0A4Z0JAT3"/>
<name>A0A4Z0JAT3_9LACO</name>
<protein>
    <submittedName>
        <fullName evidence="4">TetR/AcrR family transcriptional regulator</fullName>
    </submittedName>
</protein>
<accession>A0A4Z0JAT3</accession>
<sequence length="181" mass="20461">MVGVKNNRRAQYTQRVIQETVLSLLESKPINAISVTAVCAQADVNRTTFYRYYTDIYDCVASIEKAFVSELHPFESGTPTQALEHLLTAFYHDKKLSNLVFVEGKTKLLERMQDLMRQSGPEPPLINDYQGMYIGAGLQSILKKWVKDGMPETPHQLTQIIIDTILARNLDDLRKTAGKLG</sequence>
<dbReference type="InterPro" id="IPR050624">
    <property type="entry name" value="HTH-type_Tx_Regulator"/>
</dbReference>
<proteinExistence type="predicted"/>
<reference evidence="4 5" key="1">
    <citation type="submission" date="2018-10" db="EMBL/GenBank/DDBJ databases">
        <title>Lactobacillus sp. R7 and Lactobacillus sp. R19 isolated from fermented mustard green product of Taiwan.</title>
        <authorList>
            <person name="Lin S.-T."/>
        </authorList>
    </citation>
    <scope>NUCLEOTIDE SEQUENCE [LARGE SCALE GENOMIC DNA]</scope>
    <source>
        <strain evidence="4 5">BCRC 81129</strain>
    </source>
</reference>
<feature type="domain" description="HTH tetR-type" evidence="3">
    <location>
        <begin position="11"/>
        <end position="71"/>
    </location>
</feature>
<evidence type="ECO:0000313" key="5">
    <source>
        <dbReference type="Proteomes" id="UP000297348"/>
    </source>
</evidence>
<dbReference type="InterPro" id="IPR001647">
    <property type="entry name" value="HTH_TetR"/>
</dbReference>
<dbReference type="PANTHER" id="PTHR43479:SF7">
    <property type="entry name" value="TETR-FAMILY TRANSCRIPTIONAL REGULATOR"/>
    <property type="match status" value="1"/>
</dbReference>
<dbReference type="Proteomes" id="UP000297348">
    <property type="component" value="Unassembled WGS sequence"/>
</dbReference>
<keyword evidence="1 2" id="KW-0238">DNA-binding</keyword>
<feature type="DNA-binding region" description="H-T-H motif" evidence="2">
    <location>
        <begin position="34"/>
        <end position="53"/>
    </location>
</feature>
<dbReference type="OrthoDB" id="9810250at2"/>
<keyword evidence="5" id="KW-1185">Reference proteome</keyword>
<evidence type="ECO:0000313" key="4">
    <source>
        <dbReference type="EMBL" id="TGD18235.1"/>
    </source>
</evidence>
<dbReference type="SUPFAM" id="SSF46689">
    <property type="entry name" value="Homeodomain-like"/>
    <property type="match status" value="1"/>
</dbReference>
<evidence type="ECO:0000259" key="3">
    <source>
        <dbReference type="PROSITE" id="PS50977"/>
    </source>
</evidence>